<dbReference type="AlphaFoldDB" id="A0A2A4I5U9"/>
<evidence type="ECO:0000259" key="2">
    <source>
        <dbReference type="Pfam" id="PF14461"/>
    </source>
</evidence>
<protein>
    <submittedName>
        <fullName evidence="3">Ubiquitin-activating enzyme</fullName>
    </submittedName>
</protein>
<feature type="domain" description="Prokaryotic E2 family B" evidence="2">
    <location>
        <begin position="72"/>
        <end position="187"/>
    </location>
</feature>
<proteinExistence type="predicted"/>
<keyword evidence="4" id="KW-1185">Reference proteome</keyword>
<dbReference type="InterPro" id="IPR000594">
    <property type="entry name" value="ThiF_NAD_FAD-bd"/>
</dbReference>
<dbReference type="Pfam" id="PF14461">
    <property type="entry name" value="Prok-E2_B"/>
    <property type="match status" value="1"/>
</dbReference>
<dbReference type="PANTHER" id="PTHR43267:SF1">
    <property type="entry name" value="TRNA THREONYLCARBAMOYLADENOSINE DEHYDRATASE"/>
    <property type="match status" value="1"/>
</dbReference>
<accession>A0A2A4I5U9</accession>
<sequence length="644" mass="70709">MPHRSQRLPLLSALKAVPAHRCSHREEAAMPNPAGFGELGFEKAVLQLEARLREALPAPFRRLSSHEIGATYRQRRFERGWRIDMLCSDGETRQIDLLVSPAFPLGYPRTALVDGPGQLVWPHVEHDGILCLLPIMAEVDAEDPGSVAIHLIGRSARLIEDLLKGEIIERDFREEFLTYWFYARDAKFKITSLVDPGGPSRELRAWRDKDMVIVGESQEQLESWLSRRFGKPRGNKRFHTEPAGLLWLSSPPLPADYPHNGADLLALAKKESDEAYCLLVDLASKAQKDIIVLMGAEGRGGSGLLATMTTSGRKVSSRDGKIQEPLSKGFAPNRLPKEVATLRTYSAAPVVKAEVSRADPSWIHGRGKDARSMRLLQKTVTFVGCGSVGSSVAAKLVRAGVGNCHFVDPEDLDWPNLGRHELGADSIGKNKALELAAKFQQAFPHLAIEGHEVSAQALIDGYRDLLESSDLVISATGSWSAEGALNRWHLVNGRKMPFLYGWTESYGAAGHAVLIGAYGGCLRCGIGGTGVPHFQACHWPEGSATIEEPACGNHFTPYGAVELGFVNDLISETALRALLEESTLSHHRIWLAPIQRIKDSGGAITEAMTQLAERENLGGQIWERDWCQSDCPSCSFAREYRSVA</sequence>
<dbReference type="SUPFAM" id="SSF69572">
    <property type="entry name" value="Activating enzymes of the ubiquitin-like proteins"/>
    <property type="match status" value="1"/>
</dbReference>
<feature type="domain" description="THIF-type NAD/FAD binding fold" evidence="1">
    <location>
        <begin position="373"/>
        <end position="524"/>
    </location>
</feature>
<dbReference type="Proteomes" id="UP000218323">
    <property type="component" value="Unassembled WGS sequence"/>
</dbReference>
<dbReference type="Gene3D" id="3.40.50.720">
    <property type="entry name" value="NAD(P)-binding Rossmann-like Domain"/>
    <property type="match status" value="1"/>
</dbReference>
<dbReference type="GO" id="GO:0061503">
    <property type="term" value="F:tRNA threonylcarbamoyladenosine dehydratase"/>
    <property type="evidence" value="ECO:0007669"/>
    <property type="project" value="TreeGrafter"/>
</dbReference>
<dbReference type="InterPro" id="IPR045886">
    <property type="entry name" value="ThiF/MoeB/HesA"/>
</dbReference>
<dbReference type="InterPro" id="IPR035985">
    <property type="entry name" value="Ubiquitin-activating_enz"/>
</dbReference>
<dbReference type="InterPro" id="IPR032701">
    <property type="entry name" value="Prok-E2_B_dom"/>
</dbReference>
<reference evidence="3 4" key="1">
    <citation type="submission" date="2017-09" db="EMBL/GenBank/DDBJ databases">
        <title>Sphingomonas adhaesiva DSM 7418, whole genome shotgun sequence.</title>
        <authorList>
            <person name="Feng G."/>
            <person name="Zhu H."/>
        </authorList>
    </citation>
    <scope>NUCLEOTIDE SEQUENCE [LARGE SCALE GENOMIC DNA]</scope>
    <source>
        <strain evidence="3 4">DSM 7418</strain>
    </source>
</reference>
<organism evidence="3 4">
    <name type="scientific">Sphingomonas adhaesiva</name>
    <dbReference type="NCBI Taxonomy" id="28212"/>
    <lineage>
        <taxon>Bacteria</taxon>
        <taxon>Pseudomonadati</taxon>
        <taxon>Pseudomonadota</taxon>
        <taxon>Alphaproteobacteria</taxon>
        <taxon>Sphingomonadales</taxon>
        <taxon>Sphingomonadaceae</taxon>
        <taxon>Sphingomonas</taxon>
    </lineage>
</organism>
<dbReference type="PANTHER" id="PTHR43267">
    <property type="entry name" value="TRNA THREONYLCARBAMOYLADENOSINE DEHYDRATASE"/>
    <property type="match status" value="1"/>
</dbReference>
<evidence type="ECO:0000259" key="1">
    <source>
        <dbReference type="Pfam" id="PF00899"/>
    </source>
</evidence>
<dbReference type="Pfam" id="PF00899">
    <property type="entry name" value="ThiF"/>
    <property type="match status" value="1"/>
</dbReference>
<dbReference type="EMBL" id="NWVC01000011">
    <property type="protein sequence ID" value="PCG13180.1"/>
    <property type="molecule type" value="Genomic_DNA"/>
</dbReference>
<dbReference type="GO" id="GO:0061504">
    <property type="term" value="P:cyclic threonylcarbamoyladenosine biosynthetic process"/>
    <property type="evidence" value="ECO:0007669"/>
    <property type="project" value="TreeGrafter"/>
</dbReference>
<evidence type="ECO:0000313" key="4">
    <source>
        <dbReference type="Proteomes" id="UP000218323"/>
    </source>
</evidence>
<gene>
    <name evidence="3" type="ORF">COA07_15850</name>
</gene>
<evidence type="ECO:0000313" key="3">
    <source>
        <dbReference type="EMBL" id="PCG13180.1"/>
    </source>
</evidence>
<comment type="caution">
    <text evidence="3">The sequence shown here is derived from an EMBL/GenBank/DDBJ whole genome shotgun (WGS) entry which is preliminary data.</text>
</comment>
<name>A0A2A4I5U9_9SPHN</name>
<dbReference type="GO" id="GO:0008641">
    <property type="term" value="F:ubiquitin-like modifier activating enzyme activity"/>
    <property type="evidence" value="ECO:0007669"/>
    <property type="project" value="InterPro"/>
</dbReference>